<dbReference type="PANTHER" id="PTHR47260:SF3">
    <property type="entry name" value="THIOESTERASE FAMILY PROTEIN (AFU_ORTHOLOGUE AFUA_7G03960)"/>
    <property type="match status" value="1"/>
</dbReference>
<keyword evidence="3" id="KW-1185">Reference proteome</keyword>
<protein>
    <submittedName>
        <fullName evidence="2">HotDog domain-containing protein</fullName>
    </submittedName>
</protein>
<name>A0AAN6ZZ39_9PEZI</name>
<dbReference type="AlphaFoldDB" id="A0AAN6ZZ39"/>
<dbReference type="SUPFAM" id="SSF54637">
    <property type="entry name" value="Thioesterase/thiol ester dehydrase-isomerase"/>
    <property type="match status" value="1"/>
</dbReference>
<proteinExistence type="predicted"/>
<sequence>MLRNIAASLASMRGSGRSAWLQSFFTPAAVERFDVPAAQQQSNFLQDFFRKHQPPEAAVAHYSSIDWTRKILDNEMYTPMPFFPRFFNGLTGENRFLATIVNTDATIPHVLALRLKDLQTPEPHTPSASELETETVAGPASDRPFEVLCLMRLNPGLASHASVVHGGFQAVIFDEVMRLVVLLHYNNICRLGPKRKQVTAGMTISYARPVLCPSDVLAKGRLVRREGRKWFMEAEIVDSTGAVLTRADSVWVTARS</sequence>
<evidence type="ECO:0000259" key="1">
    <source>
        <dbReference type="Pfam" id="PF03061"/>
    </source>
</evidence>
<dbReference type="InterPro" id="IPR052061">
    <property type="entry name" value="PTE-AB_protein"/>
</dbReference>
<organism evidence="2 3">
    <name type="scientific">Chaetomidium leptoderma</name>
    <dbReference type="NCBI Taxonomy" id="669021"/>
    <lineage>
        <taxon>Eukaryota</taxon>
        <taxon>Fungi</taxon>
        <taxon>Dikarya</taxon>
        <taxon>Ascomycota</taxon>
        <taxon>Pezizomycotina</taxon>
        <taxon>Sordariomycetes</taxon>
        <taxon>Sordariomycetidae</taxon>
        <taxon>Sordariales</taxon>
        <taxon>Chaetomiaceae</taxon>
        <taxon>Chaetomidium</taxon>
    </lineage>
</organism>
<dbReference type="Proteomes" id="UP001302745">
    <property type="component" value="Unassembled WGS sequence"/>
</dbReference>
<dbReference type="InterPro" id="IPR006683">
    <property type="entry name" value="Thioestr_dom"/>
</dbReference>
<feature type="domain" description="Thioesterase" evidence="1">
    <location>
        <begin position="163"/>
        <end position="243"/>
    </location>
</feature>
<evidence type="ECO:0000313" key="3">
    <source>
        <dbReference type="Proteomes" id="UP001302745"/>
    </source>
</evidence>
<evidence type="ECO:0000313" key="2">
    <source>
        <dbReference type="EMBL" id="KAK4154221.1"/>
    </source>
</evidence>
<dbReference type="Gene3D" id="3.10.129.10">
    <property type="entry name" value="Hotdog Thioesterase"/>
    <property type="match status" value="1"/>
</dbReference>
<gene>
    <name evidence="2" type="ORF">C8A00DRAFT_32976</name>
</gene>
<dbReference type="PANTHER" id="PTHR47260">
    <property type="entry name" value="UPF0644 PROTEIN PB2B4.06"/>
    <property type="match status" value="1"/>
</dbReference>
<dbReference type="InterPro" id="IPR029069">
    <property type="entry name" value="HotDog_dom_sf"/>
</dbReference>
<dbReference type="Pfam" id="PF03061">
    <property type="entry name" value="4HBT"/>
    <property type="match status" value="1"/>
</dbReference>
<dbReference type="CDD" id="cd03443">
    <property type="entry name" value="PaaI_thioesterase"/>
    <property type="match status" value="1"/>
</dbReference>
<accession>A0AAN6ZZ39</accession>
<comment type="caution">
    <text evidence="2">The sequence shown here is derived from an EMBL/GenBank/DDBJ whole genome shotgun (WGS) entry which is preliminary data.</text>
</comment>
<reference evidence="2" key="1">
    <citation type="journal article" date="2023" name="Mol. Phylogenet. Evol.">
        <title>Genome-scale phylogeny and comparative genomics of the fungal order Sordariales.</title>
        <authorList>
            <person name="Hensen N."/>
            <person name="Bonometti L."/>
            <person name="Westerberg I."/>
            <person name="Brannstrom I.O."/>
            <person name="Guillou S."/>
            <person name="Cros-Aarteil S."/>
            <person name="Calhoun S."/>
            <person name="Haridas S."/>
            <person name="Kuo A."/>
            <person name="Mondo S."/>
            <person name="Pangilinan J."/>
            <person name="Riley R."/>
            <person name="LaButti K."/>
            <person name="Andreopoulos B."/>
            <person name="Lipzen A."/>
            <person name="Chen C."/>
            <person name="Yan M."/>
            <person name="Daum C."/>
            <person name="Ng V."/>
            <person name="Clum A."/>
            <person name="Steindorff A."/>
            <person name="Ohm R.A."/>
            <person name="Martin F."/>
            <person name="Silar P."/>
            <person name="Natvig D.O."/>
            <person name="Lalanne C."/>
            <person name="Gautier V."/>
            <person name="Ament-Velasquez S.L."/>
            <person name="Kruys A."/>
            <person name="Hutchinson M.I."/>
            <person name="Powell A.J."/>
            <person name="Barry K."/>
            <person name="Miller A.N."/>
            <person name="Grigoriev I.V."/>
            <person name="Debuchy R."/>
            <person name="Gladieux P."/>
            <person name="Hiltunen Thoren M."/>
            <person name="Johannesson H."/>
        </authorList>
    </citation>
    <scope>NUCLEOTIDE SEQUENCE</scope>
    <source>
        <strain evidence="2">CBS 538.74</strain>
    </source>
</reference>
<dbReference type="EMBL" id="MU856917">
    <property type="protein sequence ID" value="KAK4154221.1"/>
    <property type="molecule type" value="Genomic_DNA"/>
</dbReference>
<reference evidence="2" key="2">
    <citation type="submission" date="2023-05" db="EMBL/GenBank/DDBJ databases">
        <authorList>
            <consortium name="Lawrence Berkeley National Laboratory"/>
            <person name="Steindorff A."/>
            <person name="Hensen N."/>
            <person name="Bonometti L."/>
            <person name="Westerberg I."/>
            <person name="Brannstrom I.O."/>
            <person name="Guillou S."/>
            <person name="Cros-Aarteil S."/>
            <person name="Calhoun S."/>
            <person name="Haridas S."/>
            <person name="Kuo A."/>
            <person name="Mondo S."/>
            <person name="Pangilinan J."/>
            <person name="Riley R."/>
            <person name="Labutti K."/>
            <person name="Andreopoulos B."/>
            <person name="Lipzen A."/>
            <person name="Chen C."/>
            <person name="Yanf M."/>
            <person name="Daum C."/>
            <person name="Ng V."/>
            <person name="Clum A."/>
            <person name="Ohm R."/>
            <person name="Martin F."/>
            <person name="Silar P."/>
            <person name="Natvig D."/>
            <person name="Lalanne C."/>
            <person name="Gautier V."/>
            <person name="Ament-Velasquez S.L."/>
            <person name="Kruys A."/>
            <person name="Hutchinson M.I."/>
            <person name="Powell A.J."/>
            <person name="Barry K."/>
            <person name="Miller A.N."/>
            <person name="Grigoriev I.V."/>
            <person name="Debuchy R."/>
            <person name="Gladieux P."/>
            <person name="Thoren M.H."/>
            <person name="Johannesson H."/>
        </authorList>
    </citation>
    <scope>NUCLEOTIDE SEQUENCE</scope>
    <source>
        <strain evidence="2">CBS 538.74</strain>
    </source>
</reference>